<name>A0A7C9IL72_9BACT</name>
<evidence type="ECO:0000313" key="5">
    <source>
        <dbReference type="EMBL" id="MYL83641.1"/>
    </source>
</evidence>
<keyword evidence="3 5" id="KW-0808">Transferase</keyword>
<gene>
    <name evidence="5" type="ORF">GTA51_10945</name>
</gene>
<feature type="repeat" description="TPR" evidence="4">
    <location>
        <begin position="208"/>
        <end position="241"/>
    </location>
</feature>
<dbReference type="Pfam" id="PF13641">
    <property type="entry name" value="Glyco_tranf_2_3"/>
    <property type="match status" value="1"/>
</dbReference>
<evidence type="ECO:0000313" key="6">
    <source>
        <dbReference type="Proteomes" id="UP000482487"/>
    </source>
</evidence>
<organism evidence="5 6">
    <name type="scientific">Solidesulfovibrio aerotolerans</name>
    <dbReference type="NCBI Taxonomy" id="295255"/>
    <lineage>
        <taxon>Bacteria</taxon>
        <taxon>Pseudomonadati</taxon>
        <taxon>Thermodesulfobacteriota</taxon>
        <taxon>Desulfovibrionia</taxon>
        <taxon>Desulfovibrionales</taxon>
        <taxon>Desulfovibrionaceae</taxon>
        <taxon>Solidesulfovibrio</taxon>
    </lineage>
</organism>
<evidence type="ECO:0000256" key="2">
    <source>
        <dbReference type="ARBA" id="ARBA00022676"/>
    </source>
</evidence>
<evidence type="ECO:0000256" key="4">
    <source>
        <dbReference type="PROSITE-ProRule" id="PRU00339"/>
    </source>
</evidence>
<evidence type="ECO:0000256" key="1">
    <source>
        <dbReference type="ARBA" id="ARBA00006739"/>
    </source>
</evidence>
<dbReference type="Proteomes" id="UP000482487">
    <property type="component" value="Unassembled WGS sequence"/>
</dbReference>
<dbReference type="InterPro" id="IPR019734">
    <property type="entry name" value="TPR_rpt"/>
</dbReference>
<dbReference type="PROSITE" id="PS50005">
    <property type="entry name" value="TPR"/>
    <property type="match status" value="1"/>
</dbReference>
<protein>
    <submittedName>
        <fullName evidence="5">Glycosyltransferase</fullName>
    </submittedName>
</protein>
<dbReference type="GO" id="GO:0016757">
    <property type="term" value="F:glycosyltransferase activity"/>
    <property type="evidence" value="ECO:0007669"/>
    <property type="project" value="UniProtKB-KW"/>
</dbReference>
<keyword evidence="6" id="KW-1185">Reference proteome</keyword>
<dbReference type="Gene3D" id="3.90.550.10">
    <property type="entry name" value="Spore Coat Polysaccharide Biosynthesis Protein SpsA, Chain A"/>
    <property type="match status" value="1"/>
</dbReference>
<dbReference type="RefSeq" id="WP_160961046.1">
    <property type="nucleotide sequence ID" value="NZ_WVUD01000017.1"/>
</dbReference>
<reference evidence="5 6" key="1">
    <citation type="submission" date="2020-01" db="EMBL/GenBank/DDBJ databases">
        <title>Genome sequence of Desulfovibrio aerotolerans DSM 16695(T).</title>
        <authorList>
            <person name="Karnachuk O."/>
            <person name="Avakyan M."/>
            <person name="Mardanov A."/>
            <person name="Kadnikov V."/>
            <person name="Ravin N."/>
        </authorList>
    </citation>
    <scope>NUCLEOTIDE SEQUENCE [LARGE SCALE GENOMIC DNA]</scope>
    <source>
        <strain evidence="5 6">DSM 16695</strain>
    </source>
</reference>
<dbReference type="SUPFAM" id="SSF53448">
    <property type="entry name" value="Nucleotide-diphospho-sugar transferases"/>
    <property type="match status" value="1"/>
</dbReference>
<dbReference type="PANTHER" id="PTHR43179">
    <property type="entry name" value="RHAMNOSYLTRANSFERASE WBBL"/>
    <property type="match status" value="1"/>
</dbReference>
<dbReference type="SUPFAM" id="SSF81901">
    <property type="entry name" value="HCP-like"/>
    <property type="match status" value="1"/>
</dbReference>
<dbReference type="EMBL" id="WVUD01000017">
    <property type="protein sequence ID" value="MYL83641.1"/>
    <property type="molecule type" value="Genomic_DNA"/>
</dbReference>
<comment type="similarity">
    <text evidence="1">Belongs to the glycosyltransferase 2 family.</text>
</comment>
<comment type="caution">
    <text evidence="5">The sequence shown here is derived from an EMBL/GenBank/DDBJ whole genome shotgun (WGS) entry which is preliminary data.</text>
</comment>
<dbReference type="OrthoDB" id="5443808at2"/>
<sequence length="538" mass="60169">MAQTEAPEKLVGVSGELDALSLEGACDYYHNYLNTFQIDLPLSVSFINRILFEKIRELPQHAKMLFEQAVKSAVQLANFDPQILRIGVDAGICPGATTVIKVLEGTHVEAPTFEELRKAPFKYLGDDIRRVCERVLKRNPMAVRFADLLLYVDFYQGLPPSAGLDVFKCPKVLQPLWAKRLFNHHAALGDVVAARPYWEIVAEQINDPLTLSRAAEMFHRAGNTPKALDLYEKALALDPLQRPYALRLDALRNPFTPDHSLVETKRVVIYLYSYNKGQVLAETLESLSRCAIGPARIKILLNGCTDDSLAVAEGARALFPQNELEIINLPVNIGAPAARNWLLAQPATRESEYVAFLDDDVTLQPDWLAHMLTVAESDPKIGNVGCKVVFPGRFQLLQYLYRHVSMTHEDAIRVSLPTAYQQYDIGLYDVIREARVVMGCQHLLRVASLADAPTFDIRYSPSQIDDTDHDLQLCLAGWKVFYCGTVTCVHHQGSGTSAKSKLSLASQGSIMGNDIKFHYKWYERKEELAKLDSLGLNA</sequence>
<dbReference type="InterPro" id="IPR029044">
    <property type="entry name" value="Nucleotide-diphossugar_trans"/>
</dbReference>
<proteinExistence type="inferred from homology"/>
<keyword evidence="4" id="KW-0802">TPR repeat</keyword>
<dbReference type="AlphaFoldDB" id="A0A7C9IL72"/>
<accession>A0A7C9IL72</accession>
<keyword evidence="2" id="KW-0328">Glycosyltransferase</keyword>
<dbReference type="PANTHER" id="PTHR43179:SF12">
    <property type="entry name" value="GALACTOFURANOSYLTRANSFERASE GLFT2"/>
    <property type="match status" value="1"/>
</dbReference>
<evidence type="ECO:0000256" key="3">
    <source>
        <dbReference type="ARBA" id="ARBA00022679"/>
    </source>
</evidence>